<dbReference type="RefSeq" id="WP_214174527.1">
    <property type="nucleotide sequence ID" value="NZ_JAHCVK010000001.1"/>
</dbReference>
<evidence type="ECO:0000313" key="3">
    <source>
        <dbReference type="Proteomes" id="UP000756860"/>
    </source>
</evidence>
<sequence length="91" mass="10098">MSTENHPDHPEQDKKKYHFKIDNTPYTWDQQFITGAEVRSVGPGIPESMDLFIKVKGKPGSLVANEDVIDLADPGIEKFYSQESSSSAGTN</sequence>
<protein>
    <submittedName>
        <fullName evidence="2">Multiubiquitin domain-containing protein</fullName>
    </submittedName>
</protein>
<feature type="domain" description="Multi-ubiquitin" evidence="1">
    <location>
        <begin position="17"/>
        <end position="81"/>
    </location>
</feature>
<dbReference type="Proteomes" id="UP000756860">
    <property type="component" value="Unassembled WGS sequence"/>
</dbReference>
<dbReference type="Pfam" id="PF14452">
    <property type="entry name" value="Multi_ubiq"/>
    <property type="match status" value="1"/>
</dbReference>
<name>A0ABS5SBP3_9BACT</name>
<accession>A0ABS5SBP3</accession>
<reference evidence="2 3" key="1">
    <citation type="submission" date="2021-05" db="EMBL/GenBank/DDBJ databases">
        <title>The draft genome of Geobacter luticola JCM 17780.</title>
        <authorList>
            <person name="Xu Z."/>
            <person name="Masuda Y."/>
            <person name="Itoh H."/>
            <person name="Senoo K."/>
        </authorList>
    </citation>
    <scope>NUCLEOTIDE SEQUENCE [LARGE SCALE GENOMIC DNA]</scope>
    <source>
        <strain evidence="2 3">JCM 17780</strain>
    </source>
</reference>
<dbReference type="InterPro" id="IPR027802">
    <property type="entry name" value="Multi-ubiquitin_dom"/>
</dbReference>
<proteinExistence type="predicted"/>
<comment type="caution">
    <text evidence="2">The sequence shown here is derived from an EMBL/GenBank/DDBJ whole genome shotgun (WGS) entry which is preliminary data.</text>
</comment>
<dbReference type="EMBL" id="JAHCVK010000001">
    <property type="protein sequence ID" value="MBT0652595.1"/>
    <property type="molecule type" value="Genomic_DNA"/>
</dbReference>
<organism evidence="2 3">
    <name type="scientific">Geomobilimonas luticola</name>
    <dbReference type="NCBI Taxonomy" id="1114878"/>
    <lineage>
        <taxon>Bacteria</taxon>
        <taxon>Pseudomonadati</taxon>
        <taxon>Thermodesulfobacteriota</taxon>
        <taxon>Desulfuromonadia</taxon>
        <taxon>Geobacterales</taxon>
        <taxon>Geobacteraceae</taxon>
        <taxon>Geomobilimonas</taxon>
    </lineage>
</organism>
<gene>
    <name evidence="2" type="ORF">KI810_05975</name>
</gene>
<evidence type="ECO:0000313" key="2">
    <source>
        <dbReference type="EMBL" id="MBT0652595.1"/>
    </source>
</evidence>
<evidence type="ECO:0000259" key="1">
    <source>
        <dbReference type="Pfam" id="PF14452"/>
    </source>
</evidence>
<keyword evidence="3" id="KW-1185">Reference proteome</keyword>